<evidence type="ECO:0000256" key="2">
    <source>
        <dbReference type="SAM" id="SignalP"/>
    </source>
</evidence>
<dbReference type="Proteomes" id="UP000291101">
    <property type="component" value="Unassembled WGS sequence"/>
</dbReference>
<proteinExistence type="predicted"/>
<feature type="compositionally biased region" description="Polar residues" evidence="1">
    <location>
        <begin position="34"/>
        <end position="45"/>
    </location>
</feature>
<evidence type="ECO:0000256" key="1">
    <source>
        <dbReference type="SAM" id="MobiDB-lite"/>
    </source>
</evidence>
<evidence type="ECO:0008006" key="5">
    <source>
        <dbReference type="Google" id="ProtNLM"/>
    </source>
</evidence>
<keyword evidence="4" id="KW-1185">Reference proteome</keyword>
<evidence type="ECO:0000313" key="3">
    <source>
        <dbReference type="EMBL" id="RYC03815.1"/>
    </source>
</evidence>
<dbReference type="AlphaFoldDB" id="A0A4Q2SEP1"/>
<reference evidence="3 4" key="1">
    <citation type="submission" date="2019-01" db="EMBL/GenBank/DDBJ databases">
        <title>Novel species of Nocardioides.</title>
        <authorList>
            <person name="Liu Q."/>
            <person name="X Y.-H."/>
        </authorList>
    </citation>
    <scope>NUCLEOTIDE SEQUENCE [LARGE SCALE GENOMIC DNA]</scope>
    <source>
        <strain evidence="3 4">HLT2-9</strain>
    </source>
</reference>
<comment type="caution">
    <text evidence="3">The sequence shown here is derived from an EMBL/GenBank/DDBJ whole genome shotgun (WGS) entry which is preliminary data.</text>
</comment>
<name>A0A4Q2SEP1_9ACTN</name>
<feature type="signal peptide" evidence="2">
    <location>
        <begin position="1"/>
        <end position="25"/>
    </location>
</feature>
<keyword evidence="2" id="KW-0732">Signal</keyword>
<accession>A0A4Q2SEP1</accession>
<feature type="region of interest" description="Disordered" evidence="1">
    <location>
        <begin position="29"/>
        <end position="65"/>
    </location>
</feature>
<protein>
    <recommendedName>
        <fullName evidence="5">Excalibur calcium-binding domain-containing protein</fullName>
    </recommendedName>
</protein>
<dbReference type="EMBL" id="SDWV01000034">
    <property type="protein sequence ID" value="RYC03815.1"/>
    <property type="molecule type" value="Genomic_DNA"/>
</dbReference>
<organism evidence="3 4">
    <name type="scientific">Nocardioides zhouii</name>
    <dbReference type="NCBI Taxonomy" id="1168729"/>
    <lineage>
        <taxon>Bacteria</taxon>
        <taxon>Bacillati</taxon>
        <taxon>Actinomycetota</taxon>
        <taxon>Actinomycetes</taxon>
        <taxon>Propionibacteriales</taxon>
        <taxon>Nocardioidaceae</taxon>
        <taxon>Nocardioides</taxon>
    </lineage>
</organism>
<gene>
    <name evidence="3" type="ORF">EUA94_21440</name>
</gene>
<evidence type="ECO:0000313" key="4">
    <source>
        <dbReference type="Proteomes" id="UP000291101"/>
    </source>
</evidence>
<dbReference type="RefSeq" id="WP_129428954.1">
    <property type="nucleotide sequence ID" value="NZ_SDWV01000034.1"/>
</dbReference>
<feature type="chain" id="PRO_5020632650" description="Excalibur calcium-binding domain-containing protein" evidence="2">
    <location>
        <begin position="26"/>
        <end position="65"/>
    </location>
</feature>
<sequence>MTKTTLVALPFAIGLLIALPGAAQADPGPGNFGQHVSTCAQTTGLNGDHNPGMHHGASGWDGMPC</sequence>
<dbReference type="OrthoDB" id="3790708at2"/>